<feature type="DNA-binding region" description="Homeobox" evidence="5">
    <location>
        <begin position="52"/>
        <end position="85"/>
    </location>
</feature>
<feature type="domain" description="Homeobox" evidence="7">
    <location>
        <begin position="50"/>
        <end position="84"/>
    </location>
</feature>
<dbReference type="Pfam" id="PF05920">
    <property type="entry name" value="Homeobox_KN"/>
    <property type="match status" value="1"/>
</dbReference>
<reference evidence="8 9" key="1">
    <citation type="submission" date="2013-12" db="EMBL/GenBank/DDBJ databases">
        <authorList>
            <person name="Cubeta M."/>
            <person name="Pakala S."/>
            <person name="Fedorova N."/>
            <person name="Thomas E."/>
            <person name="Dean R."/>
            <person name="Jabaji S."/>
            <person name="Neate S."/>
            <person name="Toda T."/>
            <person name="Tavantzis S."/>
            <person name="Vilgalys R."/>
            <person name="Bharathan N."/>
            <person name="Pakala S."/>
            <person name="Losada L.S."/>
            <person name="Zafar N."/>
            <person name="Nierman W."/>
        </authorList>
    </citation>
    <scope>NUCLEOTIDE SEQUENCE [LARGE SCALE GENOMIC DNA]</scope>
    <source>
        <strain evidence="8 9">123E</strain>
    </source>
</reference>
<keyword evidence="3 5" id="KW-0371">Homeobox</keyword>
<dbReference type="GO" id="GO:0006355">
    <property type="term" value="P:regulation of DNA-templated transcription"/>
    <property type="evidence" value="ECO:0007669"/>
    <property type="project" value="InterPro"/>
</dbReference>
<dbReference type="HOGENOM" id="CLU_465863_0_0_1"/>
<protein>
    <submittedName>
        <fullName evidence="8">Homeobox KN domain protein</fullName>
    </submittedName>
</protein>
<dbReference type="SUPFAM" id="SSF46689">
    <property type="entry name" value="Homeodomain-like"/>
    <property type="match status" value="1"/>
</dbReference>
<dbReference type="InterPro" id="IPR008422">
    <property type="entry name" value="KN_HD"/>
</dbReference>
<dbReference type="STRING" id="1423351.A0A074RY33"/>
<keyword evidence="4 5" id="KW-0539">Nucleus</keyword>
<comment type="similarity">
    <text evidence="1">Belongs to the TALE/M-ATYP homeobox family.</text>
</comment>
<dbReference type="InterPro" id="IPR009057">
    <property type="entry name" value="Homeodomain-like_sf"/>
</dbReference>
<dbReference type="GO" id="GO:0005634">
    <property type="term" value="C:nucleus"/>
    <property type="evidence" value="ECO:0007669"/>
    <property type="project" value="UniProtKB-SubCell"/>
</dbReference>
<feature type="region of interest" description="Disordered" evidence="6">
    <location>
        <begin position="346"/>
        <end position="365"/>
    </location>
</feature>
<dbReference type="Gene3D" id="1.10.10.60">
    <property type="entry name" value="Homeodomain-like"/>
    <property type="match status" value="1"/>
</dbReference>
<dbReference type="CDD" id="cd00086">
    <property type="entry name" value="homeodomain"/>
    <property type="match status" value="1"/>
</dbReference>
<feature type="region of interest" description="Disordered" evidence="6">
    <location>
        <begin position="1"/>
        <end position="22"/>
    </location>
</feature>
<comment type="subcellular location">
    <subcellularLocation>
        <location evidence="5">Nucleus</location>
    </subcellularLocation>
</comment>
<keyword evidence="9" id="KW-1185">Reference proteome</keyword>
<comment type="caution">
    <text evidence="8">The sequence shown here is derived from an EMBL/GenBank/DDBJ whole genome shotgun (WGS) entry which is preliminary data.</text>
</comment>
<dbReference type="Proteomes" id="UP000027456">
    <property type="component" value="Unassembled WGS sequence"/>
</dbReference>
<dbReference type="PANTHER" id="PTHR35871:SF1">
    <property type="entry name" value="CXC1-LIKE CYSTEINE CLUSTER ASSOCIATED WITH KDZ TRANSPOSASES DOMAIN-CONTAINING PROTEIN"/>
    <property type="match status" value="1"/>
</dbReference>
<feature type="compositionally biased region" description="Basic and acidic residues" evidence="6">
    <location>
        <begin position="9"/>
        <end position="20"/>
    </location>
</feature>
<evidence type="ECO:0000256" key="3">
    <source>
        <dbReference type="ARBA" id="ARBA00023155"/>
    </source>
</evidence>
<evidence type="ECO:0000256" key="2">
    <source>
        <dbReference type="ARBA" id="ARBA00023125"/>
    </source>
</evidence>
<accession>A0A074RY33</accession>
<evidence type="ECO:0000259" key="7">
    <source>
        <dbReference type="PROSITE" id="PS50071"/>
    </source>
</evidence>
<feature type="compositionally biased region" description="Basic and acidic residues" evidence="6">
    <location>
        <begin position="136"/>
        <end position="161"/>
    </location>
</feature>
<name>A0A074RY33_9AGAM</name>
<dbReference type="GO" id="GO:0003677">
    <property type="term" value="F:DNA binding"/>
    <property type="evidence" value="ECO:0007669"/>
    <property type="project" value="UniProtKB-UniRule"/>
</dbReference>
<keyword evidence="2 5" id="KW-0238">DNA-binding</keyword>
<evidence type="ECO:0000313" key="8">
    <source>
        <dbReference type="EMBL" id="KEP51894.1"/>
    </source>
</evidence>
<dbReference type="EMBL" id="AZST01000136">
    <property type="protein sequence ID" value="KEP51894.1"/>
    <property type="molecule type" value="Genomic_DNA"/>
</dbReference>
<dbReference type="PROSITE" id="PS50071">
    <property type="entry name" value="HOMEOBOX_2"/>
    <property type="match status" value="1"/>
</dbReference>
<feature type="non-terminal residue" evidence="8">
    <location>
        <position position="587"/>
    </location>
</feature>
<dbReference type="AlphaFoldDB" id="A0A074RY33"/>
<gene>
    <name evidence="8" type="ORF">V565_053720</name>
</gene>
<dbReference type="PANTHER" id="PTHR35871">
    <property type="entry name" value="EXPRESSED PROTEIN"/>
    <property type="match status" value="1"/>
</dbReference>
<dbReference type="OrthoDB" id="6159439at2759"/>
<evidence type="ECO:0000256" key="6">
    <source>
        <dbReference type="SAM" id="MobiDB-lite"/>
    </source>
</evidence>
<organism evidence="8 9">
    <name type="scientific">Rhizoctonia solani 123E</name>
    <dbReference type="NCBI Taxonomy" id="1423351"/>
    <lineage>
        <taxon>Eukaryota</taxon>
        <taxon>Fungi</taxon>
        <taxon>Dikarya</taxon>
        <taxon>Basidiomycota</taxon>
        <taxon>Agaricomycotina</taxon>
        <taxon>Agaricomycetes</taxon>
        <taxon>Cantharellales</taxon>
        <taxon>Ceratobasidiaceae</taxon>
        <taxon>Rhizoctonia</taxon>
    </lineage>
</organism>
<evidence type="ECO:0000256" key="4">
    <source>
        <dbReference type="ARBA" id="ARBA00023242"/>
    </source>
</evidence>
<dbReference type="InterPro" id="IPR001356">
    <property type="entry name" value="HD"/>
</dbReference>
<sequence length="587" mass="66687">MPPKSKRQAAAERREARKAENVVASTAANAYIPPQYKPQDPSLQPYWDAFYENPYPNAEERKILSERLNMSLQTIQQWFIMARRFTYAPDKKSDNDDPGESEVIDMDMEESEEEVSIEGTLYRYFYQDVITQKSNARSELKRKLPDDEATRKDIGSRRAKDMNVVQSKSTHQRGPRGPYTKQSETSLWRRAKHARQYASPIHSYFPVVNRATKKPRVESSTPPDQLVIRHIVVTDSESESEQVEHSATSSKVIEGGNLDQGATQCASSAAPGGTSEVSRAGKDVDSVALENYHSALKLLELSMDRLKLDALIPIEPPLDNQQALMSKPTEPPSPRVELASIAINEAESSEEGPTLQEAEEATLDEPVDVDLLEGADEDERDEPFDVALGRHLKRLLGLEKKSKKPNMKRLIELTMLSDYNNLRKVYINTRHKSPSILASNRIAEAKFVPTPTKPTYQHESWFARQLRVKAYHLVRFGSLPESNRGRGASHYSILCEEDVRRSILTYLRTLKTGTISPLRLRRAVNQEIFPQLGITLSISESTARRWILKLGYRPVRHSKGMYMDGHERSDVVEYRNEFLELIKAVQP</sequence>
<evidence type="ECO:0000313" key="9">
    <source>
        <dbReference type="Proteomes" id="UP000027456"/>
    </source>
</evidence>
<evidence type="ECO:0000256" key="1">
    <source>
        <dbReference type="ARBA" id="ARBA00005800"/>
    </source>
</evidence>
<proteinExistence type="inferred from homology"/>
<feature type="region of interest" description="Disordered" evidence="6">
    <location>
        <begin position="235"/>
        <end position="279"/>
    </location>
</feature>
<evidence type="ECO:0000256" key="5">
    <source>
        <dbReference type="PROSITE-ProRule" id="PRU00108"/>
    </source>
</evidence>
<feature type="region of interest" description="Disordered" evidence="6">
    <location>
        <begin position="136"/>
        <end position="193"/>
    </location>
</feature>